<feature type="domain" description="SH2" evidence="4">
    <location>
        <begin position="51"/>
        <end position="128"/>
    </location>
</feature>
<proteinExistence type="predicted"/>
<reference evidence="6" key="1">
    <citation type="submission" date="2025-08" db="UniProtKB">
        <authorList>
            <consortium name="RefSeq"/>
        </authorList>
    </citation>
    <scope>IDENTIFICATION</scope>
    <source>
        <tissue evidence="6">Kidney</tissue>
    </source>
</reference>
<dbReference type="CDD" id="cd10417">
    <property type="entry name" value="SH2_SH2D7"/>
    <property type="match status" value="1"/>
</dbReference>
<dbReference type="InterPro" id="IPR000980">
    <property type="entry name" value="SH2"/>
</dbReference>
<keyword evidence="5" id="KW-1185">Reference proteome</keyword>
<dbReference type="STRING" id="10020.ENSDORP00000026022"/>
<dbReference type="FunCoup" id="A0A1S3ESN3">
    <property type="interactions" value="13"/>
</dbReference>
<feature type="compositionally biased region" description="Pro residues" evidence="3">
    <location>
        <begin position="179"/>
        <end position="189"/>
    </location>
</feature>
<keyword evidence="1 2" id="KW-0727">SH2 domain</keyword>
<dbReference type="GeneID" id="105982378"/>
<accession>A0A1S3ESN3</accession>
<name>A0A1S3ESN3_DIPOR</name>
<feature type="compositionally biased region" description="Polar residues" evidence="3">
    <location>
        <begin position="259"/>
        <end position="274"/>
    </location>
</feature>
<dbReference type="RefSeq" id="XP_012867406.1">
    <property type="nucleotide sequence ID" value="XM_013011952.1"/>
</dbReference>
<dbReference type="Proteomes" id="UP000081671">
    <property type="component" value="Unplaced"/>
</dbReference>
<feature type="region of interest" description="Disordered" evidence="3">
    <location>
        <begin position="252"/>
        <end position="308"/>
    </location>
</feature>
<sequence length="449" mass="49311">MEGSLEQLSLGSRSEGWGDKESVAELRELAVKWFMETQAPVILQNGVLPPWFHGFITRKQTEELLRDKAVGCFLIRLSDQATGYILSYRGSDRCRHFIINQLWNRRYLVSGDTLSHRTLDELVRHYQEVQFEPFGETLAAACPRLEDKDVYDAVTLGLHQPSVGPGSPSALASPVVAPDKPPSPRPPAKPQVSFLHSKKSVEASPQALAKEESVEASTRMPQLPEKSASLLEEPLAGPNDIIYVDIRKMNRARPGPSPEMSSKHGSLPTGSQACSPGRETLRKLPDGDQNKAEGPDQGHPASPASSGFVLPPSYKALGPQVATTWRHRFLKMSPEAQPSPEDGSADAYELVQTGGLQQAWDPAGHRGCTYEQIPACWSPPARQPQLPASTPYSKVSEPSDCGYERIFGAPGVPGPGNTYEQIPADKAKQSSRISKPDKLRRLFEKKHRF</sequence>
<dbReference type="InParanoid" id="A0A1S3ESN3"/>
<dbReference type="FunFam" id="3.30.505.10:FF:000059">
    <property type="entry name" value="hematopoietic SH2 domain-containing protein"/>
    <property type="match status" value="1"/>
</dbReference>
<protein>
    <submittedName>
        <fullName evidence="6">SH2 domain-containing protein 7</fullName>
    </submittedName>
</protein>
<dbReference type="KEGG" id="dord:105982378"/>
<feature type="compositionally biased region" description="Basic and acidic residues" evidence="3">
    <location>
        <begin position="423"/>
        <end position="439"/>
    </location>
</feature>
<dbReference type="Pfam" id="PF00017">
    <property type="entry name" value="SH2"/>
    <property type="match status" value="1"/>
</dbReference>
<organism evidence="5 6">
    <name type="scientific">Dipodomys ordii</name>
    <name type="common">Ord's kangaroo rat</name>
    <dbReference type="NCBI Taxonomy" id="10020"/>
    <lineage>
        <taxon>Eukaryota</taxon>
        <taxon>Metazoa</taxon>
        <taxon>Chordata</taxon>
        <taxon>Craniata</taxon>
        <taxon>Vertebrata</taxon>
        <taxon>Euteleostomi</taxon>
        <taxon>Mammalia</taxon>
        <taxon>Eutheria</taxon>
        <taxon>Euarchontoglires</taxon>
        <taxon>Glires</taxon>
        <taxon>Rodentia</taxon>
        <taxon>Castorimorpha</taxon>
        <taxon>Heteromyidae</taxon>
        <taxon>Dipodomyinae</taxon>
        <taxon>Dipodomys</taxon>
    </lineage>
</organism>
<dbReference type="GO" id="GO:0005737">
    <property type="term" value="C:cytoplasm"/>
    <property type="evidence" value="ECO:0007669"/>
    <property type="project" value="TreeGrafter"/>
</dbReference>
<evidence type="ECO:0000313" key="5">
    <source>
        <dbReference type="Proteomes" id="UP000081671"/>
    </source>
</evidence>
<evidence type="ECO:0000256" key="3">
    <source>
        <dbReference type="SAM" id="MobiDB-lite"/>
    </source>
</evidence>
<evidence type="ECO:0000256" key="1">
    <source>
        <dbReference type="ARBA" id="ARBA00022999"/>
    </source>
</evidence>
<dbReference type="Gene3D" id="3.30.505.10">
    <property type="entry name" value="SH2 domain"/>
    <property type="match status" value="1"/>
</dbReference>
<dbReference type="AlphaFoldDB" id="A0A1S3ESN3"/>
<dbReference type="OrthoDB" id="6108017at2759"/>
<dbReference type="PANTHER" id="PTHR14388">
    <property type="entry name" value="T CELL-SPECIFIC ADAPTER PROTEIN TSAD"/>
    <property type="match status" value="1"/>
</dbReference>
<evidence type="ECO:0000256" key="2">
    <source>
        <dbReference type="PROSITE-ProRule" id="PRU00191"/>
    </source>
</evidence>
<dbReference type="InterPro" id="IPR035885">
    <property type="entry name" value="SH2D7_SH2"/>
</dbReference>
<gene>
    <name evidence="6" type="primary">Sh2d7</name>
</gene>
<evidence type="ECO:0000259" key="4">
    <source>
        <dbReference type="PROSITE" id="PS50001"/>
    </source>
</evidence>
<feature type="region of interest" description="Disordered" evidence="3">
    <location>
        <begin position="403"/>
        <end position="439"/>
    </location>
</feature>
<dbReference type="PROSITE" id="PS50001">
    <property type="entry name" value="SH2"/>
    <property type="match status" value="1"/>
</dbReference>
<evidence type="ECO:0000313" key="6">
    <source>
        <dbReference type="RefSeq" id="XP_012867406.1"/>
    </source>
</evidence>
<dbReference type="PRINTS" id="PR00401">
    <property type="entry name" value="SH2DOMAIN"/>
</dbReference>
<dbReference type="SUPFAM" id="SSF55550">
    <property type="entry name" value="SH2 domain"/>
    <property type="match status" value="1"/>
</dbReference>
<dbReference type="InterPro" id="IPR036860">
    <property type="entry name" value="SH2_dom_sf"/>
</dbReference>
<dbReference type="CTD" id="646892"/>
<dbReference type="SMART" id="SM00252">
    <property type="entry name" value="SH2"/>
    <property type="match status" value="1"/>
</dbReference>
<feature type="region of interest" description="Disordered" evidence="3">
    <location>
        <begin position="162"/>
        <end position="229"/>
    </location>
</feature>
<dbReference type="PANTHER" id="PTHR14388:SF6">
    <property type="entry name" value="SH2 DOMAIN-CONTAINING PROTEIN 7"/>
    <property type="match status" value="1"/>
</dbReference>
<feature type="compositionally biased region" description="Basic and acidic residues" evidence="3">
    <location>
        <begin position="279"/>
        <end position="296"/>
    </location>
</feature>